<proteinExistence type="predicted"/>
<dbReference type="EMBL" id="JAVLAM010000001">
    <property type="protein sequence ID" value="MDT7013105.1"/>
    <property type="molecule type" value="Genomic_DNA"/>
</dbReference>
<evidence type="ECO:0000313" key="2">
    <source>
        <dbReference type="EMBL" id="MDT7013105.1"/>
    </source>
</evidence>
<name>A0AAW8W3J0_9LACO</name>
<comment type="caution">
    <text evidence="2">The sequence shown here is derived from an EMBL/GenBank/DDBJ whole genome shotgun (WGS) entry which is preliminary data.</text>
</comment>
<keyword evidence="1" id="KW-0812">Transmembrane</keyword>
<keyword evidence="1" id="KW-0472">Membrane</keyword>
<evidence type="ECO:0000313" key="3">
    <source>
        <dbReference type="Proteomes" id="UP001254075"/>
    </source>
</evidence>
<dbReference type="Proteomes" id="UP001254075">
    <property type="component" value="Unassembled WGS sequence"/>
</dbReference>
<reference evidence="2" key="1">
    <citation type="submission" date="2023-08" db="EMBL/GenBank/DDBJ databases">
        <authorList>
            <person name="Page C.A."/>
            <person name="Perez-Diaz I.M."/>
        </authorList>
    </citation>
    <scope>NUCLEOTIDE SEQUENCE</scope>
    <source>
        <strain evidence="2">3.8.38</strain>
    </source>
</reference>
<sequence length="45" mass="5504">MHWLLWMSFLMTGIFVLAVVLFASCWWVIFQRTIHRFNAEEDSRD</sequence>
<feature type="transmembrane region" description="Helical" evidence="1">
    <location>
        <begin position="6"/>
        <end position="29"/>
    </location>
</feature>
<gene>
    <name evidence="2" type="ORF">RI532_01505</name>
</gene>
<protein>
    <submittedName>
        <fullName evidence="2">Uncharacterized protein</fullName>
    </submittedName>
</protein>
<accession>A0AAW8W3J0</accession>
<dbReference type="AlphaFoldDB" id="A0AAW8W3J0"/>
<organism evidence="2 3">
    <name type="scientific">Levilactobacillus namurensis</name>
    <dbReference type="NCBI Taxonomy" id="380393"/>
    <lineage>
        <taxon>Bacteria</taxon>
        <taxon>Bacillati</taxon>
        <taxon>Bacillota</taxon>
        <taxon>Bacilli</taxon>
        <taxon>Lactobacillales</taxon>
        <taxon>Lactobacillaceae</taxon>
        <taxon>Levilactobacillus</taxon>
    </lineage>
</organism>
<keyword evidence="1" id="KW-1133">Transmembrane helix</keyword>
<dbReference type="RefSeq" id="WP_313844363.1">
    <property type="nucleotide sequence ID" value="NZ_JAVLAM010000001.1"/>
</dbReference>
<evidence type="ECO:0000256" key="1">
    <source>
        <dbReference type="SAM" id="Phobius"/>
    </source>
</evidence>